<keyword evidence="4 7" id="KW-0812">Transmembrane</keyword>
<feature type="signal peptide" evidence="8">
    <location>
        <begin position="1"/>
        <end position="21"/>
    </location>
</feature>
<evidence type="ECO:0000259" key="9">
    <source>
        <dbReference type="PROSITE" id="PS50928"/>
    </source>
</evidence>
<dbReference type="CDD" id="cd06261">
    <property type="entry name" value="TM_PBP2"/>
    <property type="match status" value="1"/>
</dbReference>
<dbReference type="Pfam" id="PF00528">
    <property type="entry name" value="BPD_transp_1"/>
    <property type="match status" value="1"/>
</dbReference>
<comment type="subcellular location">
    <subcellularLocation>
        <location evidence="1 7">Cell membrane</location>
        <topology evidence="1 7">Multi-pass membrane protein</topology>
    </subcellularLocation>
</comment>
<evidence type="ECO:0000256" key="4">
    <source>
        <dbReference type="ARBA" id="ARBA00022692"/>
    </source>
</evidence>
<evidence type="ECO:0000256" key="3">
    <source>
        <dbReference type="ARBA" id="ARBA00022475"/>
    </source>
</evidence>
<protein>
    <submittedName>
        <fullName evidence="10">Carbohydrate ABC transporter permease</fullName>
    </submittedName>
</protein>
<sequence length="271" mass="28543">MSLRVAVFALAAFTFNFPLLATVVTSLKGEAEINENPTLTIAAPTLDNYVQVQAASDRFDILHYLFNSIVAAGLGAALALMLAFPAACAVARSGIGARWLPPIVTNLRAIPLIIFAIPIYLVYQGVHLLDTRIGLALILCLVNLPLVLVLLVDALADLPLAVEEAARMDGASTAAMMLNVVLPLTAPAIASTLVLSFIYGWNEYLFGLMLTTERAVPITVGASFFFSASGGGIRWGVAAAVMVVSVLPPLVLSLFAYRFIGRALTAGAVKG</sequence>
<keyword evidence="11" id="KW-1185">Reference proteome</keyword>
<dbReference type="AlphaFoldDB" id="A0AA41Z6P3"/>
<feature type="transmembrane region" description="Helical" evidence="7">
    <location>
        <begin position="135"/>
        <end position="156"/>
    </location>
</feature>
<dbReference type="PROSITE" id="PS50928">
    <property type="entry name" value="ABC_TM1"/>
    <property type="match status" value="1"/>
</dbReference>
<evidence type="ECO:0000256" key="8">
    <source>
        <dbReference type="SAM" id="SignalP"/>
    </source>
</evidence>
<evidence type="ECO:0000256" key="1">
    <source>
        <dbReference type="ARBA" id="ARBA00004651"/>
    </source>
</evidence>
<keyword evidence="2 7" id="KW-0813">Transport</keyword>
<dbReference type="Gene3D" id="1.10.3720.10">
    <property type="entry name" value="MetI-like"/>
    <property type="match status" value="1"/>
</dbReference>
<feature type="transmembrane region" description="Helical" evidence="7">
    <location>
        <begin position="64"/>
        <end position="91"/>
    </location>
</feature>
<keyword evidence="5 7" id="KW-1133">Transmembrane helix</keyword>
<organism evidence="10 11">
    <name type="scientific">Lichenifustis flavocetrariae</name>
    <dbReference type="NCBI Taxonomy" id="2949735"/>
    <lineage>
        <taxon>Bacteria</taxon>
        <taxon>Pseudomonadati</taxon>
        <taxon>Pseudomonadota</taxon>
        <taxon>Alphaproteobacteria</taxon>
        <taxon>Hyphomicrobiales</taxon>
        <taxon>Lichenihabitantaceae</taxon>
        <taxon>Lichenifustis</taxon>
    </lineage>
</organism>
<dbReference type="Proteomes" id="UP001165667">
    <property type="component" value="Unassembled WGS sequence"/>
</dbReference>
<evidence type="ECO:0000313" key="11">
    <source>
        <dbReference type="Proteomes" id="UP001165667"/>
    </source>
</evidence>
<comment type="similarity">
    <text evidence="7">Belongs to the binding-protein-dependent transport system permease family.</text>
</comment>
<dbReference type="EMBL" id="JAMOIM010000027">
    <property type="protein sequence ID" value="MCW6511498.1"/>
    <property type="molecule type" value="Genomic_DNA"/>
</dbReference>
<dbReference type="GO" id="GO:0005886">
    <property type="term" value="C:plasma membrane"/>
    <property type="evidence" value="ECO:0007669"/>
    <property type="project" value="UniProtKB-SubCell"/>
</dbReference>
<keyword evidence="3" id="KW-1003">Cell membrane</keyword>
<dbReference type="PANTHER" id="PTHR32243:SF18">
    <property type="entry name" value="INNER MEMBRANE ABC TRANSPORTER PERMEASE PROTEIN YCJP"/>
    <property type="match status" value="1"/>
</dbReference>
<evidence type="ECO:0000256" key="7">
    <source>
        <dbReference type="RuleBase" id="RU363032"/>
    </source>
</evidence>
<evidence type="ECO:0000256" key="6">
    <source>
        <dbReference type="ARBA" id="ARBA00023136"/>
    </source>
</evidence>
<feature type="transmembrane region" description="Helical" evidence="7">
    <location>
        <begin position="233"/>
        <end position="257"/>
    </location>
</feature>
<name>A0AA41Z6P3_9HYPH</name>
<feature type="transmembrane region" description="Helical" evidence="7">
    <location>
        <begin position="103"/>
        <end position="123"/>
    </location>
</feature>
<reference evidence="10" key="1">
    <citation type="submission" date="2022-05" db="EMBL/GenBank/DDBJ databases">
        <authorList>
            <person name="Pankratov T."/>
        </authorList>
    </citation>
    <scope>NUCLEOTIDE SEQUENCE</scope>
    <source>
        <strain evidence="10">BP6-180914</strain>
    </source>
</reference>
<dbReference type="PANTHER" id="PTHR32243">
    <property type="entry name" value="MALTOSE TRANSPORT SYSTEM PERMEASE-RELATED"/>
    <property type="match status" value="1"/>
</dbReference>
<dbReference type="GO" id="GO:0055085">
    <property type="term" value="P:transmembrane transport"/>
    <property type="evidence" value="ECO:0007669"/>
    <property type="project" value="InterPro"/>
</dbReference>
<keyword evidence="6 7" id="KW-0472">Membrane</keyword>
<dbReference type="InterPro" id="IPR000515">
    <property type="entry name" value="MetI-like"/>
</dbReference>
<dbReference type="SUPFAM" id="SSF161098">
    <property type="entry name" value="MetI-like"/>
    <property type="match status" value="1"/>
</dbReference>
<dbReference type="InterPro" id="IPR050901">
    <property type="entry name" value="BP-dep_ABC_trans_perm"/>
</dbReference>
<feature type="chain" id="PRO_5041391678" evidence="8">
    <location>
        <begin position="22"/>
        <end position="271"/>
    </location>
</feature>
<comment type="caution">
    <text evidence="10">The sequence shown here is derived from an EMBL/GenBank/DDBJ whole genome shotgun (WGS) entry which is preliminary data.</text>
</comment>
<proteinExistence type="inferred from homology"/>
<feature type="transmembrane region" description="Helical" evidence="7">
    <location>
        <begin position="177"/>
        <end position="201"/>
    </location>
</feature>
<evidence type="ECO:0000256" key="2">
    <source>
        <dbReference type="ARBA" id="ARBA00022448"/>
    </source>
</evidence>
<evidence type="ECO:0000313" key="10">
    <source>
        <dbReference type="EMBL" id="MCW6511498.1"/>
    </source>
</evidence>
<gene>
    <name evidence="10" type="ORF">M8523_26315</name>
</gene>
<evidence type="ECO:0000256" key="5">
    <source>
        <dbReference type="ARBA" id="ARBA00022989"/>
    </source>
</evidence>
<keyword evidence="8" id="KW-0732">Signal</keyword>
<feature type="domain" description="ABC transmembrane type-1" evidence="9">
    <location>
        <begin position="65"/>
        <end position="256"/>
    </location>
</feature>
<dbReference type="InterPro" id="IPR035906">
    <property type="entry name" value="MetI-like_sf"/>
</dbReference>
<accession>A0AA41Z6P3</accession>